<comment type="caution">
    <text evidence="1">The sequence shown here is derived from an EMBL/GenBank/DDBJ whole genome shotgun (WGS) entry which is preliminary data.</text>
</comment>
<name>A0AAN9UUL8_9PEZI</name>
<organism evidence="1 2">
    <name type="scientific">Diatrype stigma</name>
    <dbReference type="NCBI Taxonomy" id="117547"/>
    <lineage>
        <taxon>Eukaryota</taxon>
        <taxon>Fungi</taxon>
        <taxon>Dikarya</taxon>
        <taxon>Ascomycota</taxon>
        <taxon>Pezizomycotina</taxon>
        <taxon>Sordariomycetes</taxon>
        <taxon>Xylariomycetidae</taxon>
        <taxon>Xylariales</taxon>
        <taxon>Diatrypaceae</taxon>
        <taxon>Diatrype</taxon>
    </lineage>
</organism>
<keyword evidence="2" id="KW-1185">Reference proteome</keyword>
<evidence type="ECO:0000313" key="2">
    <source>
        <dbReference type="Proteomes" id="UP001320420"/>
    </source>
</evidence>
<reference evidence="1 2" key="1">
    <citation type="submission" date="2024-02" db="EMBL/GenBank/DDBJ databases">
        <title>De novo assembly and annotation of 12 fungi associated with fruit tree decline syndrome in Ontario, Canada.</title>
        <authorList>
            <person name="Sulman M."/>
            <person name="Ellouze W."/>
            <person name="Ilyukhin E."/>
        </authorList>
    </citation>
    <scope>NUCLEOTIDE SEQUENCE [LARGE SCALE GENOMIC DNA]</scope>
    <source>
        <strain evidence="1 2">M11/M66-122</strain>
    </source>
</reference>
<dbReference type="Proteomes" id="UP001320420">
    <property type="component" value="Unassembled WGS sequence"/>
</dbReference>
<sequence>MFLKILNHKGHQPRRRRPANRYFLATAFGDIDRASWRCGEVGKIKGQRVAGAAAFAVARGTYVYFHIDTATGPQAKAKTGMKGRHTLKRIWARYYGDLGTTSYVTGSFSTTMSGRLWKAPLEPTSWAGR</sequence>
<protein>
    <submittedName>
        <fullName evidence="1">Uncharacterized protein</fullName>
    </submittedName>
</protein>
<gene>
    <name evidence="1" type="ORF">SLS62_004376</name>
</gene>
<dbReference type="AlphaFoldDB" id="A0AAN9UUL8"/>
<evidence type="ECO:0000313" key="1">
    <source>
        <dbReference type="EMBL" id="KAK7753751.1"/>
    </source>
</evidence>
<accession>A0AAN9UUL8</accession>
<dbReference type="EMBL" id="JAKJXP020000026">
    <property type="protein sequence ID" value="KAK7753751.1"/>
    <property type="molecule type" value="Genomic_DNA"/>
</dbReference>
<proteinExistence type="predicted"/>